<proteinExistence type="predicted"/>
<sequence>MERFAHFYRTKSAHPRLVGESIVDAVQSGKCVVLVGPAARSICNLRRMSRSLLMKVMIVESKQIWT</sequence>
<name>A0ABX2C3R8_9BURK</name>
<organism evidence="1 2">
    <name type="scientific">Paraburkholderia solitsugae</name>
    <dbReference type="NCBI Taxonomy" id="2675748"/>
    <lineage>
        <taxon>Bacteria</taxon>
        <taxon>Pseudomonadati</taxon>
        <taxon>Pseudomonadota</taxon>
        <taxon>Betaproteobacteria</taxon>
        <taxon>Burkholderiales</taxon>
        <taxon>Burkholderiaceae</taxon>
        <taxon>Paraburkholderia</taxon>
    </lineage>
</organism>
<gene>
    <name evidence="1" type="ORF">GNZ12_37810</name>
</gene>
<reference evidence="1 2" key="1">
    <citation type="submission" date="2019-11" db="EMBL/GenBank/DDBJ databases">
        <title>Metabolism of dissolved organic matter in forest soils.</title>
        <authorList>
            <person name="Cyle K.T."/>
            <person name="Wilhelm R.C."/>
            <person name="Martinez C.E."/>
        </authorList>
    </citation>
    <scope>NUCLEOTIDE SEQUENCE [LARGE SCALE GENOMIC DNA]</scope>
    <source>
        <strain evidence="1 2">1N</strain>
    </source>
</reference>
<dbReference type="RefSeq" id="WP_172317315.1">
    <property type="nucleotide sequence ID" value="NZ_WOEY01000150.1"/>
</dbReference>
<evidence type="ECO:0000313" key="1">
    <source>
        <dbReference type="EMBL" id="NPT46963.1"/>
    </source>
</evidence>
<dbReference type="Proteomes" id="UP000652198">
    <property type="component" value="Unassembled WGS sequence"/>
</dbReference>
<accession>A0ABX2C3R8</accession>
<keyword evidence="2" id="KW-1185">Reference proteome</keyword>
<dbReference type="EMBL" id="WOEY01000150">
    <property type="protein sequence ID" value="NPT46963.1"/>
    <property type="molecule type" value="Genomic_DNA"/>
</dbReference>
<protein>
    <submittedName>
        <fullName evidence="1">Uncharacterized protein</fullName>
    </submittedName>
</protein>
<comment type="caution">
    <text evidence="1">The sequence shown here is derived from an EMBL/GenBank/DDBJ whole genome shotgun (WGS) entry which is preliminary data.</text>
</comment>
<evidence type="ECO:0000313" key="2">
    <source>
        <dbReference type="Proteomes" id="UP000652198"/>
    </source>
</evidence>